<dbReference type="InterPro" id="IPR058627">
    <property type="entry name" value="MdtA-like_C"/>
</dbReference>
<feature type="domain" description="CusB-like barrel-sandwich hybrid" evidence="5">
    <location>
        <begin position="124"/>
        <end position="238"/>
    </location>
</feature>
<dbReference type="RefSeq" id="WP_007641158.1">
    <property type="nucleotide sequence ID" value="NC_020514.1"/>
</dbReference>
<organism evidence="8 9">
    <name type="scientific">Paraglaciecola psychrophila 170</name>
    <dbReference type="NCBI Taxonomy" id="1129794"/>
    <lineage>
        <taxon>Bacteria</taxon>
        <taxon>Pseudomonadati</taxon>
        <taxon>Pseudomonadota</taxon>
        <taxon>Gammaproteobacteria</taxon>
        <taxon>Alteromonadales</taxon>
        <taxon>Alteromonadaceae</taxon>
        <taxon>Paraglaciecola</taxon>
    </lineage>
</organism>
<evidence type="ECO:0000259" key="6">
    <source>
        <dbReference type="Pfam" id="PF25954"/>
    </source>
</evidence>
<dbReference type="PANTHER" id="PTHR30097:SF15">
    <property type="entry name" value="CATION EFFLUX SYSTEM PROTEIN CUSB"/>
    <property type="match status" value="1"/>
</dbReference>
<dbReference type="Pfam" id="PF11604">
    <property type="entry name" value="CusF_Ec"/>
    <property type="match status" value="1"/>
</dbReference>
<dbReference type="GO" id="GO:0015679">
    <property type="term" value="P:plasma membrane copper ion transport"/>
    <property type="evidence" value="ECO:0007669"/>
    <property type="project" value="TreeGrafter"/>
</dbReference>
<dbReference type="Gene3D" id="6.10.140.730">
    <property type="match status" value="1"/>
</dbReference>
<dbReference type="eggNOG" id="COG0845">
    <property type="taxonomic scope" value="Bacteria"/>
</dbReference>
<dbReference type="InterPro" id="IPR058791">
    <property type="entry name" value="3HB_CusB"/>
</dbReference>
<dbReference type="HOGENOM" id="CLU_018816_13_1_6"/>
<evidence type="ECO:0000259" key="3">
    <source>
        <dbReference type="Pfam" id="PF19335"/>
    </source>
</evidence>
<dbReference type="FunFam" id="2.40.30.170:FF:000010">
    <property type="entry name" value="Efflux RND transporter periplasmic adaptor subunit"/>
    <property type="match status" value="1"/>
</dbReference>
<dbReference type="GO" id="GO:0016020">
    <property type="term" value="C:membrane"/>
    <property type="evidence" value="ECO:0007669"/>
    <property type="project" value="InterPro"/>
</dbReference>
<evidence type="ECO:0000259" key="5">
    <source>
        <dbReference type="Pfam" id="PF25919"/>
    </source>
</evidence>
<dbReference type="PATRIC" id="fig|1129794.4.peg.4105"/>
<dbReference type="Gene3D" id="2.40.50.100">
    <property type="match status" value="1"/>
</dbReference>
<dbReference type="Pfam" id="PF25919">
    <property type="entry name" value="BSH_CusB"/>
    <property type="match status" value="1"/>
</dbReference>
<evidence type="ECO:0000256" key="2">
    <source>
        <dbReference type="ARBA" id="ARBA00022448"/>
    </source>
</evidence>
<dbReference type="EMBL" id="CP003837">
    <property type="protein sequence ID" value="AGH46227.1"/>
    <property type="molecule type" value="Genomic_DNA"/>
</dbReference>
<dbReference type="InterPro" id="IPR058790">
    <property type="entry name" value="BSH_CusB"/>
</dbReference>
<dbReference type="eggNOG" id="COG5569">
    <property type="taxonomic scope" value="Bacteria"/>
</dbReference>
<dbReference type="Gene3D" id="2.40.30.170">
    <property type="match status" value="1"/>
</dbReference>
<feature type="domain" description="CusB-like three alpha-helical bundle" evidence="4">
    <location>
        <begin position="158"/>
        <end position="206"/>
    </location>
</feature>
<dbReference type="Proteomes" id="UP000011864">
    <property type="component" value="Chromosome"/>
</dbReference>
<reference evidence="8 9" key="1">
    <citation type="journal article" date="2013" name="Genome Announc.">
        <title>Complete Genome Sequence of Glaciecola psychrophila Strain 170T.</title>
        <authorList>
            <person name="Yin J."/>
            <person name="Chen J."/>
            <person name="Liu G."/>
            <person name="Yu Y."/>
            <person name="Song L."/>
            <person name="Wang X."/>
            <person name="Qu X."/>
        </authorList>
    </citation>
    <scope>NUCLEOTIDE SEQUENCE [LARGE SCALE GENOMIC DNA]</scope>
    <source>
        <strain evidence="8 9">170</strain>
    </source>
</reference>
<dbReference type="GO" id="GO:0022857">
    <property type="term" value="F:transmembrane transporter activity"/>
    <property type="evidence" value="ECO:0007669"/>
    <property type="project" value="InterPro"/>
</dbReference>
<dbReference type="Pfam" id="PF25967">
    <property type="entry name" value="RND-MFP_C"/>
    <property type="match status" value="1"/>
</dbReference>
<dbReference type="KEGG" id="gps:C427_4122"/>
<evidence type="ECO:0000259" key="4">
    <source>
        <dbReference type="Pfam" id="PF25869"/>
    </source>
</evidence>
<dbReference type="Gene3D" id="2.40.50.320">
    <property type="entry name" value="Copper binding periplasmic protein CusF"/>
    <property type="match status" value="1"/>
</dbReference>
<feature type="domain" description="CusB-like beta-barrel" evidence="6">
    <location>
        <begin position="244"/>
        <end position="319"/>
    </location>
</feature>
<dbReference type="SUPFAM" id="SSF111369">
    <property type="entry name" value="HlyD-like secretion proteins"/>
    <property type="match status" value="1"/>
</dbReference>
<dbReference type="OrthoDB" id="9806939at2"/>
<evidence type="ECO:0000256" key="1">
    <source>
        <dbReference type="ARBA" id="ARBA00009477"/>
    </source>
</evidence>
<dbReference type="STRING" id="1129794.C427_4122"/>
<dbReference type="InterPro" id="IPR021647">
    <property type="entry name" value="CusF_Ec"/>
</dbReference>
<proteinExistence type="inferred from homology"/>
<accession>K7AF24</accession>
<protein>
    <submittedName>
        <fullName evidence="8">Putative cation efflux system protein</fullName>
    </submittedName>
</protein>
<dbReference type="GO" id="GO:0060003">
    <property type="term" value="P:copper ion export"/>
    <property type="evidence" value="ECO:0007669"/>
    <property type="project" value="TreeGrafter"/>
</dbReference>
<sequence length="505" mass="55911">MKTLYAVIVGGVGGAILTATIYSQFLSTEMDMTTSSSAEPNPLYWVAPMDPNYRRDEPGQSPMGMDLVPVFADSTKDDDPGVVRISPSVVNNLGVRTATVKLAILQESIKTVGYVQYNENNLLHVHPRVEGWIEKLYIKAAGEQVSKGEPLYALYSPELVNAQEEYLLAKKRNNQELTLAAESRLLALQMPAESLRQLKTNQVVQQTIVFKAPQSGVIDNLAIREGFFVKPGTTLMSIGALDDVWVKAEVFERQAAQVKVGQLVTMTLGFVPGKTWQGQVDYVYPTLDAQTRTLSVRLRFANEDMLLKPNMFAQVIIHNDSTQQKLLVPKEAVIRTGTQNRVVLVVGKGQYKSVEVSLGQVTNQFAQILDGVEVGEQVVISAQFLLDSESSIQSDFMRMSLAPEDNIQYKKADKIQDDDAPDNVDSADVEGVINQINLQTRVANISRGPIEKWGRGAATLDFVFADSVSLTELQQGDKIHFTFEIRDGDFLITDFALTPQEHNHD</sequence>
<dbReference type="InterPro" id="IPR051909">
    <property type="entry name" value="MFP_Cation_Efflux"/>
</dbReference>
<evidence type="ECO:0000313" key="9">
    <source>
        <dbReference type="Proteomes" id="UP000011864"/>
    </source>
</evidence>
<feature type="domain" description="Heavy metal binding" evidence="3">
    <location>
        <begin position="44"/>
        <end position="70"/>
    </location>
</feature>
<feature type="domain" description="Multidrug resistance protein MdtA-like C-terminal permuted SH3" evidence="7">
    <location>
        <begin position="326"/>
        <end position="381"/>
    </location>
</feature>
<dbReference type="Pfam" id="PF19335">
    <property type="entry name" value="HMBD"/>
    <property type="match status" value="1"/>
</dbReference>
<keyword evidence="9" id="KW-1185">Reference proteome</keyword>
<dbReference type="Gene3D" id="2.40.420.20">
    <property type="match status" value="1"/>
</dbReference>
<dbReference type="GO" id="GO:0030288">
    <property type="term" value="C:outer membrane-bounded periplasmic space"/>
    <property type="evidence" value="ECO:0007669"/>
    <property type="project" value="TreeGrafter"/>
</dbReference>
<evidence type="ECO:0000259" key="7">
    <source>
        <dbReference type="Pfam" id="PF25967"/>
    </source>
</evidence>
<evidence type="ECO:0000313" key="8">
    <source>
        <dbReference type="EMBL" id="AGH46227.1"/>
    </source>
</evidence>
<comment type="similarity">
    <text evidence="1">Belongs to the membrane fusion protein (MFP) (TC 8.A.1) family.</text>
</comment>
<dbReference type="AlphaFoldDB" id="K7AF24"/>
<dbReference type="GO" id="GO:0046914">
    <property type="term" value="F:transition metal ion binding"/>
    <property type="evidence" value="ECO:0007669"/>
    <property type="project" value="TreeGrafter"/>
</dbReference>
<dbReference type="Pfam" id="PF25869">
    <property type="entry name" value="3HB_CusB"/>
    <property type="match status" value="1"/>
</dbReference>
<dbReference type="Pfam" id="PF25954">
    <property type="entry name" value="Beta-barrel_RND_2"/>
    <property type="match status" value="1"/>
</dbReference>
<keyword evidence="2" id="KW-0813">Transport</keyword>
<dbReference type="InterPro" id="IPR042230">
    <property type="entry name" value="CusF_sf"/>
</dbReference>
<dbReference type="InterPro" id="IPR058792">
    <property type="entry name" value="Beta-barrel_RND_2"/>
</dbReference>
<name>K7AF24_9ALTE</name>
<dbReference type="NCBIfam" id="TIGR01730">
    <property type="entry name" value="RND_mfp"/>
    <property type="match status" value="1"/>
</dbReference>
<gene>
    <name evidence="8" type="ORF">C427_4122</name>
</gene>
<dbReference type="InterPro" id="IPR045800">
    <property type="entry name" value="HMBD"/>
</dbReference>
<dbReference type="PANTHER" id="PTHR30097">
    <property type="entry name" value="CATION EFFLUX SYSTEM PROTEIN CUSB"/>
    <property type="match status" value="1"/>
</dbReference>
<dbReference type="InterPro" id="IPR006143">
    <property type="entry name" value="RND_pump_MFP"/>
</dbReference>